<reference evidence="2 3" key="1">
    <citation type="journal article" date="2014" name="BMC Genomics">
        <title>Genome sequencing of four Aureobasidium pullulans varieties: biotechnological potential, stress tolerance, and description of new species.</title>
        <authorList>
            <person name="Gostin Ar C."/>
            <person name="Ohm R.A."/>
            <person name="Kogej T."/>
            <person name="Sonjak S."/>
            <person name="Turk M."/>
            <person name="Zajc J."/>
            <person name="Zalar P."/>
            <person name="Grube M."/>
            <person name="Sun H."/>
            <person name="Han J."/>
            <person name="Sharma A."/>
            <person name="Chiniquy J."/>
            <person name="Ngan C.Y."/>
            <person name="Lipzen A."/>
            <person name="Barry K."/>
            <person name="Grigoriev I.V."/>
            <person name="Gunde-Cimerman N."/>
        </authorList>
    </citation>
    <scope>NUCLEOTIDE SEQUENCE [LARGE SCALE GENOMIC DNA]</scope>
    <source>
        <strain evidence="2 3">CBS 147.97</strain>
    </source>
</reference>
<evidence type="ECO:0000313" key="3">
    <source>
        <dbReference type="Proteomes" id="UP000027730"/>
    </source>
</evidence>
<dbReference type="Proteomes" id="UP000027730">
    <property type="component" value="Unassembled WGS sequence"/>
</dbReference>
<dbReference type="EMBL" id="KL584704">
    <property type="protein sequence ID" value="KEQ76132.1"/>
    <property type="molecule type" value="Genomic_DNA"/>
</dbReference>
<name>A0A074X2B8_9PEZI</name>
<evidence type="ECO:0000256" key="1">
    <source>
        <dbReference type="SAM" id="MobiDB-lite"/>
    </source>
</evidence>
<proteinExistence type="predicted"/>
<evidence type="ECO:0000313" key="2">
    <source>
        <dbReference type="EMBL" id="KEQ76132.1"/>
    </source>
</evidence>
<dbReference type="HOGENOM" id="CLU_1073562_0_0_1"/>
<dbReference type="RefSeq" id="XP_013430316.1">
    <property type="nucleotide sequence ID" value="XM_013574862.1"/>
</dbReference>
<keyword evidence="3" id="KW-1185">Reference proteome</keyword>
<feature type="region of interest" description="Disordered" evidence="1">
    <location>
        <begin position="1"/>
        <end position="46"/>
    </location>
</feature>
<dbReference type="GeneID" id="25413184"/>
<dbReference type="OrthoDB" id="10454883at2759"/>
<accession>A0A074X2B8</accession>
<sequence length="259" mass="28860">MSDRSRDTALLDQSGALSQTQESGHKGRSSESESGYASDDEGEHSNTNFAELMPLSKKLGHVEIFGSLKNEVDGIHAWLKGLVNDSTDNVVSVQKSTLCHHKRAVETMRRRLRDAAPMAFKTSQYMDASVKKTIITKVDKVIAKMLKSEGVGSIAMKKLLAQTDFESQLLQDIETEVLEGDEFPHGEHRLLIPEINEAVDYHLGGALLKQAQKQTEADLLEKFHADKKDLLEKFNAKRRKAVQGVEDELRSAGLMLKWS</sequence>
<dbReference type="AlphaFoldDB" id="A0A074X2B8"/>
<organism evidence="2 3">
    <name type="scientific">Aureobasidium namibiae CBS 147.97</name>
    <dbReference type="NCBI Taxonomy" id="1043004"/>
    <lineage>
        <taxon>Eukaryota</taxon>
        <taxon>Fungi</taxon>
        <taxon>Dikarya</taxon>
        <taxon>Ascomycota</taxon>
        <taxon>Pezizomycotina</taxon>
        <taxon>Dothideomycetes</taxon>
        <taxon>Dothideomycetidae</taxon>
        <taxon>Dothideales</taxon>
        <taxon>Saccotheciaceae</taxon>
        <taxon>Aureobasidium</taxon>
    </lineage>
</organism>
<gene>
    <name evidence="2" type="ORF">M436DRAFT_61407</name>
</gene>
<protein>
    <submittedName>
        <fullName evidence="2">Uncharacterized protein</fullName>
    </submittedName>
</protein>